<evidence type="ECO:0000313" key="3">
    <source>
        <dbReference type="Proteomes" id="UP000316628"/>
    </source>
</evidence>
<keyword evidence="1" id="KW-0812">Transmembrane</keyword>
<dbReference type="AlphaFoldDB" id="A0A543JNQ0"/>
<keyword evidence="1" id="KW-0472">Membrane</keyword>
<keyword evidence="3" id="KW-1185">Reference proteome</keyword>
<protein>
    <submittedName>
        <fullName evidence="2">Uncharacterized protein</fullName>
    </submittedName>
</protein>
<feature type="transmembrane region" description="Helical" evidence="1">
    <location>
        <begin position="421"/>
        <end position="444"/>
    </location>
</feature>
<dbReference type="RefSeq" id="WP_141982644.1">
    <property type="nucleotide sequence ID" value="NZ_VFPP01000001.1"/>
</dbReference>
<name>A0A543JNQ0_9PSEU</name>
<organism evidence="2 3">
    <name type="scientific">Saccharothrix saharensis</name>
    <dbReference type="NCBI Taxonomy" id="571190"/>
    <lineage>
        <taxon>Bacteria</taxon>
        <taxon>Bacillati</taxon>
        <taxon>Actinomycetota</taxon>
        <taxon>Actinomycetes</taxon>
        <taxon>Pseudonocardiales</taxon>
        <taxon>Pseudonocardiaceae</taxon>
        <taxon>Saccharothrix</taxon>
    </lineage>
</organism>
<accession>A0A543JNQ0</accession>
<dbReference type="OrthoDB" id="3657532at2"/>
<gene>
    <name evidence="2" type="ORF">FHX81_6912</name>
</gene>
<proteinExistence type="predicted"/>
<dbReference type="EMBL" id="VFPP01000001">
    <property type="protein sequence ID" value="TQM84466.1"/>
    <property type="molecule type" value="Genomic_DNA"/>
</dbReference>
<feature type="transmembrane region" description="Helical" evidence="1">
    <location>
        <begin position="376"/>
        <end position="409"/>
    </location>
</feature>
<reference evidence="2 3" key="1">
    <citation type="submission" date="2019-06" db="EMBL/GenBank/DDBJ databases">
        <title>Sequencing the genomes of 1000 actinobacteria strains.</title>
        <authorList>
            <person name="Klenk H.-P."/>
        </authorList>
    </citation>
    <scope>NUCLEOTIDE SEQUENCE [LARGE SCALE GENOMIC DNA]</scope>
    <source>
        <strain evidence="2 3">DSM 45456</strain>
    </source>
</reference>
<comment type="caution">
    <text evidence="2">The sequence shown here is derived from an EMBL/GenBank/DDBJ whole genome shotgun (WGS) entry which is preliminary data.</text>
</comment>
<sequence length="726" mass="75517">MTSPASQTAVLVLDVRELGDDRTALASLDPDTGSELLPSYVVVVANVSELADLAPDLTRLAKVQHLGGVVLVAVGSLRAEDAEAVLGVPTALTGLGVTLWVGAEAGLEWSGGASRGVAARPDVTLDDLISALKLPLVFDRVHKAVSQVPHQAAAPAIEIEYATVPDSVLRVLRLRALRHFADDDGEAHRADGPLAAAVRTLATRAGDGRAAIASGSALDRSRQVAAAALAAAGTAVDAVRRPFGLFTGNPGTGEALSTAAQRLAEYRALCVDTERRVARSVDVGDPPEARLVELGLPPQPPHDVAGVADVLADAVDQELALGRPLKVVSDSARQIATRLTGPVGRDNPVADVDVGPALRALRGGDRRPVDLAPLPLLPLVFCFAAAMTAGVVGGVAAAIAWLLPVYRLCAVSAFPVRRRTFVVAGSGVAALVGAAAGVVLRAVAPEWALDLPPVGVAATAAGWCVAAPAVCAVIWWRVHVRWSAALELDRAGSAQRRLTQALTELVRSRWLPAAGTTRLADSLLNVAVALDAVDQAFTETASAFGGGGRPPEVFAGVDSTNDLNHVLREDLAHLVRSVLRPVFVEIASNGVLTGEGRPFYLAAQARLAEYNHHLDTRGIRVPPPGLPDQGRGALATGIWQASAKVQRILLSGPRSPLPQLCRPTDLRLLGSGESAMVFFASADIVDPPVNPSYELIRTNGNAVGVLRLVPLRPGVVRPLIDHGEAP</sequence>
<evidence type="ECO:0000313" key="2">
    <source>
        <dbReference type="EMBL" id="TQM84466.1"/>
    </source>
</evidence>
<evidence type="ECO:0000256" key="1">
    <source>
        <dbReference type="SAM" id="Phobius"/>
    </source>
</evidence>
<dbReference type="Proteomes" id="UP000316628">
    <property type="component" value="Unassembled WGS sequence"/>
</dbReference>
<feature type="transmembrane region" description="Helical" evidence="1">
    <location>
        <begin position="456"/>
        <end position="476"/>
    </location>
</feature>
<keyword evidence="1" id="KW-1133">Transmembrane helix</keyword>